<reference evidence="7" key="2">
    <citation type="submission" date="2023-07" db="EMBL/GenBank/DDBJ databases">
        <title>Yangia mangrovi SAOS 153D genome.</title>
        <authorList>
            <person name="Verma A."/>
            <person name="Pal Y."/>
            <person name="Sundharam S."/>
            <person name="Bisht B."/>
            <person name="Srinivasan K."/>
        </authorList>
    </citation>
    <scope>NUCLEOTIDE SEQUENCE [LARGE SCALE GENOMIC DNA]</scope>
    <source>
        <strain evidence="7">SAOS 153D</strain>
    </source>
</reference>
<dbReference type="AlphaFoldDB" id="A0A2A3JZD0"/>
<dbReference type="SMART" id="SM00345">
    <property type="entry name" value="HTH_GNTR"/>
    <property type="match status" value="1"/>
</dbReference>
<evidence type="ECO:0000259" key="4">
    <source>
        <dbReference type="PROSITE" id="PS50949"/>
    </source>
</evidence>
<dbReference type="PROSITE" id="PS50949">
    <property type="entry name" value="HTH_GNTR"/>
    <property type="match status" value="1"/>
</dbReference>
<dbReference type="PANTHER" id="PTHR43537:SF49">
    <property type="entry name" value="TRANSCRIPTIONAL REGULATORY PROTEIN"/>
    <property type="match status" value="1"/>
</dbReference>
<dbReference type="Pfam" id="PF00392">
    <property type="entry name" value="GntR"/>
    <property type="match status" value="1"/>
</dbReference>
<evidence type="ECO:0000256" key="3">
    <source>
        <dbReference type="ARBA" id="ARBA00023163"/>
    </source>
</evidence>
<evidence type="ECO:0000313" key="5">
    <source>
        <dbReference type="EMBL" id="MCT4370974.1"/>
    </source>
</evidence>
<dbReference type="SMART" id="SM00895">
    <property type="entry name" value="FCD"/>
    <property type="match status" value="1"/>
</dbReference>
<accession>A0A2A3JZD0</accession>
<dbReference type="InterPro" id="IPR000524">
    <property type="entry name" value="Tscrpt_reg_HTH_GntR"/>
</dbReference>
<dbReference type="SUPFAM" id="SSF48008">
    <property type="entry name" value="GntR ligand-binding domain-like"/>
    <property type="match status" value="1"/>
</dbReference>
<dbReference type="RefSeq" id="WP_095881747.1">
    <property type="nucleotide sequence ID" value="NZ_NTHN02000019.1"/>
</dbReference>
<dbReference type="SUPFAM" id="SSF46785">
    <property type="entry name" value="Winged helix' DNA-binding domain"/>
    <property type="match status" value="1"/>
</dbReference>
<dbReference type="GO" id="GO:0003700">
    <property type="term" value="F:DNA-binding transcription factor activity"/>
    <property type="evidence" value="ECO:0007669"/>
    <property type="project" value="InterPro"/>
</dbReference>
<evidence type="ECO:0000313" key="6">
    <source>
        <dbReference type="EMBL" id="PBD19750.1"/>
    </source>
</evidence>
<proteinExistence type="predicted"/>
<dbReference type="PANTHER" id="PTHR43537">
    <property type="entry name" value="TRANSCRIPTIONAL REGULATOR, GNTR FAMILY"/>
    <property type="match status" value="1"/>
</dbReference>
<dbReference type="EMBL" id="NTHN02000019">
    <property type="protein sequence ID" value="MCT4370974.1"/>
    <property type="molecule type" value="Genomic_DNA"/>
</dbReference>
<gene>
    <name evidence="5" type="ORF">CLG85_011865</name>
    <name evidence="6" type="ORF">CLG85_07745</name>
</gene>
<keyword evidence="1" id="KW-0805">Transcription regulation</keyword>
<name>A0A2A3JZD0_9RHOB</name>
<keyword evidence="3" id="KW-0804">Transcription</keyword>
<dbReference type="Gene3D" id="1.20.120.530">
    <property type="entry name" value="GntR ligand-binding domain-like"/>
    <property type="match status" value="1"/>
</dbReference>
<evidence type="ECO:0000256" key="1">
    <source>
        <dbReference type="ARBA" id="ARBA00023015"/>
    </source>
</evidence>
<protein>
    <submittedName>
        <fullName evidence="5 6">Transcriptional regulator</fullName>
    </submittedName>
</protein>
<evidence type="ECO:0000256" key="2">
    <source>
        <dbReference type="ARBA" id="ARBA00023125"/>
    </source>
</evidence>
<keyword evidence="2" id="KW-0238">DNA-binding</keyword>
<comment type="caution">
    <text evidence="6">The sequence shown here is derived from an EMBL/GenBank/DDBJ whole genome shotgun (WGS) entry which is preliminary data.</text>
</comment>
<reference evidence="6" key="1">
    <citation type="submission" date="2017-09" db="EMBL/GenBank/DDBJ databases">
        <title>Yangia sp. SAOS 153D whole genome sequencing.</title>
        <authorList>
            <person name="Verma A."/>
            <person name="Krishnamurthi S."/>
        </authorList>
    </citation>
    <scope>NUCLEOTIDE SEQUENCE [LARGE SCALE GENOMIC DNA]</scope>
    <source>
        <strain evidence="6">SAOS 153D</strain>
    </source>
</reference>
<dbReference type="InterPro" id="IPR011711">
    <property type="entry name" value="GntR_C"/>
</dbReference>
<dbReference type="OrthoDB" id="9815654at2"/>
<dbReference type="InterPro" id="IPR036390">
    <property type="entry name" value="WH_DNA-bd_sf"/>
</dbReference>
<sequence>MSEDAEKIIERLAQDLRAGQFTPGSWLKQVDLQKRYGVGRAPVRKALEALAGRRLIRHEKNRGYSVHPADTEEADQVLDIRVAIETGFAEAICRNAVEADIVELGGLAAEFEKIAINGPFHLLYDANLAFHGALLGCARNPAMVALVADLRMRTSPAPASQWLDRSRIERSAQEHYDMVEAVRTSDAAGLARLIRDHILQRAD</sequence>
<dbReference type="InterPro" id="IPR036388">
    <property type="entry name" value="WH-like_DNA-bd_sf"/>
</dbReference>
<reference evidence="5" key="3">
    <citation type="submission" date="2024-05" db="EMBL/GenBank/DDBJ databases">
        <title>Yangia mangrovi SAOS 153D genome.</title>
        <authorList>
            <person name="Verma A."/>
            <person name="Pal Y."/>
            <person name="Sundharam S."/>
            <person name="Bisht B."/>
            <person name="Srinivasan K."/>
        </authorList>
    </citation>
    <scope>NUCLEOTIDE SEQUENCE</scope>
    <source>
        <strain evidence="5">SAOS 153D</strain>
    </source>
</reference>
<dbReference type="Gene3D" id="1.10.10.10">
    <property type="entry name" value="Winged helix-like DNA-binding domain superfamily/Winged helix DNA-binding domain"/>
    <property type="match status" value="1"/>
</dbReference>
<dbReference type="Proteomes" id="UP000217448">
    <property type="component" value="Unassembled WGS sequence"/>
</dbReference>
<dbReference type="EMBL" id="NTHN01000099">
    <property type="protein sequence ID" value="PBD19750.1"/>
    <property type="molecule type" value="Genomic_DNA"/>
</dbReference>
<dbReference type="GO" id="GO:0003677">
    <property type="term" value="F:DNA binding"/>
    <property type="evidence" value="ECO:0007669"/>
    <property type="project" value="UniProtKB-KW"/>
</dbReference>
<organism evidence="6">
    <name type="scientific">Alloyangia mangrovi</name>
    <dbReference type="NCBI Taxonomy" id="1779329"/>
    <lineage>
        <taxon>Bacteria</taxon>
        <taxon>Pseudomonadati</taxon>
        <taxon>Pseudomonadota</taxon>
        <taxon>Alphaproteobacteria</taxon>
        <taxon>Rhodobacterales</taxon>
        <taxon>Roseobacteraceae</taxon>
        <taxon>Alloyangia</taxon>
    </lineage>
</organism>
<feature type="domain" description="HTH gntR-type" evidence="4">
    <location>
        <begin position="2"/>
        <end position="69"/>
    </location>
</feature>
<dbReference type="InterPro" id="IPR008920">
    <property type="entry name" value="TF_FadR/GntR_C"/>
</dbReference>
<evidence type="ECO:0000313" key="7">
    <source>
        <dbReference type="Proteomes" id="UP000217448"/>
    </source>
</evidence>
<keyword evidence="7" id="KW-1185">Reference proteome</keyword>
<dbReference type="Pfam" id="PF07729">
    <property type="entry name" value="FCD"/>
    <property type="match status" value="1"/>
</dbReference>